<gene>
    <name evidence="1" type="ORF">HMPREF0022_03147</name>
</gene>
<organism evidence="1 2">
    <name type="scientific">Acinetobacter baumannii 6014059</name>
    <dbReference type="NCBI Taxonomy" id="525242"/>
    <lineage>
        <taxon>Bacteria</taxon>
        <taxon>Pseudomonadati</taxon>
        <taxon>Pseudomonadota</taxon>
        <taxon>Gammaproteobacteria</taxon>
        <taxon>Moraxellales</taxon>
        <taxon>Moraxellaceae</taxon>
        <taxon>Acinetobacter</taxon>
        <taxon>Acinetobacter calcoaceticus/baumannii complex</taxon>
    </lineage>
</organism>
<dbReference type="EMBL" id="ACYS02000168">
    <property type="protein sequence ID" value="EGJ67116.1"/>
    <property type="molecule type" value="Genomic_DNA"/>
</dbReference>
<evidence type="ECO:0000313" key="2">
    <source>
        <dbReference type="Proteomes" id="UP000003204"/>
    </source>
</evidence>
<protein>
    <recommendedName>
        <fullName evidence="3">Transposase</fullName>
    </recommendedName>
</protein>
<proteinExistence type="predicted"/>
<reference evidence="1 2" key="1">
    <citation type="submission" date="2011-04" db="EMBL/GenBank/DDBJ databases">
        <authorList>
            <person name="Weinstock G."/>
            <person name="Sodergren E."/>
            <person name="Clifton S."/>
            <person name="Fulton L."/>
            <person name="Fulton B."/>
            <person name="Courtney L."/>
            <person name="Fronick C."/>
            <person name="Harrison M."/>
            <person name="Strong C."/>
            <person name="Farmer C."/>
            <person name="Delahaunty K."/>
            <person name="Markovic C."/>
            <person name="Hall O."/>
            <person name="Minx P."/>
            <person name="Tomlinson C."/>
            <person name="Mitreva M."/>
            <person name="Hou S."/>
            <person name="Chen J."/>
            <person name="Wollam A."/>
            <person name="Pepin K.H."/>
            <person name="Johnson M."/>
            <person name="Bhonagiri V."/>
            <person name="Zhang X."/>
            <person name="Suruliraj S."/>
            <person name="Warren W."/>
            <person name="Chinwalla A."/>
            <person name="Mardis E.R."/>
            <person name="Wilson R.K."/>
        </authorList>
    </citation>
    <scope>NUCLEOTIDE SEQUENCE [LARGE SCALE GENOMIC DNA]</scope>
    <source>
        <strain evidence="1 2">6014059</strain>
    </source>
</reference>
<sequence>MLGGDWTDGTMTDFKWRHFQGDVILWAVRWYCRYPISGTVAKLAMR</sequence>
<dbReference type="Proteomes" id="UP000003204">
    <property type="component" value="Unassembled WGS sequence"/>
</dbReference>
<accession>A0A828SPR9</accession>
<name>A0A828SPR9_ACIBA</name>
<feature type="non-terminal residue" evidence="1">
    <location>
        <position position="46"/>
    </location>
</feature>
<evidence type="ECO:0000313" key="1">
    <source>
        <dbReference type="EMBL" id="EGJ67116.1"/>
    </source>
</evidence>
<evidence type="ECO:0008006" key="3">
    <source>
        <dbReference type="Google" id="ProtNLM"/>
    </source>
</evidence>
<comment type="caution">
    <text evidence="1">The sequence shown here is derived from an EMBL/GenBank/DDBJ whole genome shotgun (WGS) entry which is preliminary data.</text>
</comment>
<dbReference type="AlphaFoldDB" id="A0A828SPR9"/>